<accession>A0A382LDC7</accession>
<protein>
    <submittedName>
        <fullName evidence="2">Uncharacterized protein</fullName>
    </submittedName>
</protein>
<reference evidence="2" key="1">
    <citation type="submission" date="2018-05" db="EMBL/GenBank/DDBJ databases">
        <authorList>
            <person name="Lanie J.A."/>
            <person name="Ng W.-L."/>
            <person name="Kazmierczak K.M."/>
            <person name="Andrzejewski T.M."/>
            <person name="Davidsen T.M."/>
            <person name="Wayne K.J."/>
            <person name="Tettelin H."/>
            <person name="Glass J.I."/>
            <person name="Rusch D."/>
            <person name="Podicherti R."/>
            <person name="Tsui H.-C.T."/>
            <person name="Winkler M.E."/>
        </authorList>
    </citation>
    <scope>NUCLEOTIDE SEQUENCE</scope>
</reference>
<feature type="non-terminal residue" evidence="2">
    <location>
        <position position="1"/>
    </location>
</feature>
<organism evidence="2">
    <name type="scientific">marine metagenome</name>
    <dbReference type="NCBI Taxonomy" id="408172"/>
    <lineage>
        <taxon>unclassified sequences</taxon>
        <taxon>metagenomes</taxon>
        <taxon>ecological metagenomes</taxon>
    </lineage>
</organism>
<sequence>KKRISGYIRLLLPLIVAVAFGFSCIWASEYWYDPILG</sequence>
<keyword evidence="1" id="KW-0812">Transmembrane</keyword>
<keyword evidence="1" id="KW-0472">Membrane</keyword>
<name>A0A382LDC7_9ZZZZ</name>
<gene>
    <name evidence="2" type="ORF">METZ01_LOCUS285991</name>
</gene>
<proteinExistence type="predicted"/>
<evidence type="ECO:0000313" key="2">
    <source>
        <dbReference type="EMBL" id="SVC33137.1"/>
    </source>
</evidence>
<dbReference type="EMBL" id="UINC01085511">
    <property type="protein sequence ID" value="SVC33137.1"/>
    <property type="molecule type" value="Genomic_DNA"/>
</dbReference>
<feature type="transmembrane region" description="Helical" evidence="1">
    <location>
        <begin position="7"/>
        <end position="28"/>
    </location>
</feature>
<dbReference type="AlphaFoldDB" id="A0A382LDC7"/>
<keyword evidence="1" id="KW-1133">Transmembrane helix</keyword>
<evidence type="ECO:0000256" key="1">
    <source>
        <dbReference type="SAM" id="Phobius"/>
    </source>
</evidence>